<dbReference type="Proteomes" id="UP000075714">
    <property type="component" value="Unassembled WGS sequence"/>
</dbReference>
<feature type="transmembrane region" description="Helical" evidence="3">
    <location>
        <begin position="316"/>
        <end position="336"/>
    </location>
</feature>
<feature type="compositionally biased region" description="Low complexity" evidence="2">
    <location>
        <begin position="422"/>
        <end position="439"/>
    </location>
</feature>
<name>A0A150GFU8_GONPE</name>
<feature type="compositionally biased region" description="Low complexity" evidence="2">
    <location>
        <begin position="687"/>
        <end position="711"/>
    </location>
</feature>
<reference evidence="6" key="1">
    <citation type="journal article" date="2016" name="Nat. Commun.">
        <title>The Gonium pectorale genome demonstrates co-option of cell cycle regulation during the evolution of multicellularity.</title>
        <authorList>
            <person name="Hanschen E.R."/>
            <person name="Marriage T.N."/>
            <person name="Ferris P.J."/>
            <person name="Hamaji T."/>
            <person name="Toyoda A."/>
            <person name="Fujiyama A."/>
            <person name="Neme R."/>
            <person name="Noguchi H."/>
            <person name="Minakuchi Y."/>
            <person name="Suzuki M."/>
            <person name="Kawai-Toyooka H."/>
            <person name="Smith D.R."/>
            <person name="Sparks H."/>
            <person name="Anderson J."/>
            <person name="Bakaric R."/>
            <person name="Luria V."/>
            <person name="Karger A."/>
            <person name="Kirschner M.W."/>
            <person name="Durand P.M."/>
            <person name="Michod R.E."/>
            <person name="Nozaki H."/>
            <person name="Olson B.J."/>
        </authorList>
    </citation>
    <scope>NUCLEOTIDE SEQUENCE [LARGE SCALE GENOMIC DNA]</scope>
    <source>
        <strain evidence="6">NIES-2863</strain>
    </source>
</reference>
<feature type="compositionally biased region" description="Low complexity" evidence="2">
    <location>
        <begin position="621"/>
        <end position="631"/>
    </location>
</feature>
<feature type="region of interest" description="Disordered" evidence="2">
    <location>
        <begin position="253"/>
        <end position="304"/>
    </location>
</feature>
<dbReference type="PANTHER" id="PTHR13037">
    <property type="entry name" value="FORMIN"/>
    <property type="match status" value="1"/>
</dbReference>
<feature type="compositionally biased region" description="Low complexity" evidence="2">
    <location>
        <begin position="1127"/>
        <end position="1148"/>
    </location>
</feature>
<feature type="compositionally biased region" description="Pro residues" evidence="2">
    <location>
        <begin position="254"/>
        <end position="284"/>
    </location>
</feature>
<keyword evidence="3" id="KW-0472">Membrane</keyword>
<keyword evidence="4" id="KW-0732">Signal</keyword>
<sequence length="1392" mass="134536">MSRALGSSLLDLVPVAFTATVVSSPSLTEGDARLDSVSAALRNATLASTVFFKVSARRVRAPAVVAPGGFIRNCSASSSASYRSRLAGALQLSVTDVAVLCSEQPGPAANTTQVPRPPSCSPLLAALVLDTTLSLDPAANGTAVQERFAGLPGADGGLRGLCVPAAAAMPPPSTTLDIVLSMPNPVVLYSSAAAVALAAAGGGGGAGGDNDSAALLAAVTSLLAADVRLGLAVGMVVPLQQVEILSDSIKMRLPPSPPPASPPAPPAPPSPPPAPPAPPEPPPGNATASATSGGGAGTAPDTVGTFQRDREWSRPIIIALSSFAGVVVILLVLAYLRSRRIKQQAARSGRGVKSVRFGAAGGGAAAATAAAAKPEDPDGFASLAPGTGPLGPKTEELQRAMSLAPPPEAAAALMITTGGDAAPAAPAAAAKPARASGARSPGGGRGPSRLASPALTSLGNHHHISTALSSTDAPVSRMGTMSRGTPSRTSRASAPHSARAAGHAASGELLPDGPSVSDVSDGGRGGGHGAGDSRGSGGGAAAGGGVPGPALRESVSQGLLETLLESDNVRNFMSQASLARRLDSYQSVVQDESGQEVIVYERRRPPRDQRATDLGVVSPALSRAASQSRLAAPPPAGTDSPRAISPVGSFVKKPSTALGLVTSGEPSPMMPPPISPALFRIVPPLQPLASPSPTSAAADPGSPLAAASPRLQMPPPQRVPPPPRQLMSDGAEMWREGSLLIAAAGHRVSAAAARLGLAGPLSPVPAALDFDGDDDIRVEAAPRSYGNLLASSPSFVAAEGRPRSGASSRVASRAGSMTGAAAAVGRAVGRRASQVLGVDGAAVPAGAGAAGGRADDTAAWNGGARGSGEVFAEPSAGPSPLLAVTRESSLLGPRARSITIAGGMRDGAVGRVGWSPLSRGTTSVTGIGADGGEGSAGDGGGGGVDGGDGGGGGGGGGPGGLEGRARRWMPKRTQSYSRLALSSQPRVSGAGVEEGPLGDGPVEGPAAGTAAAGEPTPRPSLSGAGRSFRRRLNSKSGVSFSGSGVAPEPAAAAAAVAATATASSGGGSSVGSPTQGKASTRWGRGRVGWASRTGDGRSTDGTGEDSDDGDDGDGRSRGGAGDGVSGVGNARPAASGPASTAAAAALAESSDDELAGLAPPPPSAAPTLSRPPSRWAAAVTAAAGGGSTASFTAGMVPARNASGATATDADADGSAGPSLRLWGRSITLNTGRTFNFGGGGGGAAAAGAVAGASAASAASTAAQAGARLSSPGAAAAARVWRRTMTSVRDGFVGAGRTAVGSGSGSGSGSGIAAAAAAAGNGWRQGAVAATAAAAGGRPAPSGAGGEGSARADGQGAAGPGHQQPGGRNNPRGTPPSKPAAKPSGKPVVMPLR</sequence>
<feature type="compositionally biased region" description="Pro residues" evidence="2">
    <location>
        <begin position="712"/>
        <end position="723"/>
    </location>
</feature>
<evidence type="ECO:0000313" key="5">
    <source>
        <dbReference type="EMBL" id="KXZ48694.1"/>
    </source>
</evidence>
<feature type="region of interest" description="Disordered" evidence="2">
    <location>
        <begin position="422"/>
        <end position="552"/>
    </location>
</feature>
<keyword evidence="1" id="KW-0945">Host-virus interaction</keyword>
<feature type="compositionally biased region" description="Gly residues" evidence="2">
    <location>
        <begin position="1117"/>
        <end position="1126"/>
    </location>
</feature>
<gene>
    <name evidence="5" type="ORF">GPECTOR_26g597</name>
</gene>
<protein>
    <submittedName>
        <fullName evidence="5">Uncharacterized protein</fullName>
    </submittedName>
</protein>
<organism evidence="5 6">
    <name type="scientific">Gonium pectorale</name>
    <name type="common">Green alga</name>
    <dbReference type="NCBI Taxonomy" id="33097"/>
    <lineage>
        <taxon>Eukaryota</taxon>
        <taxon>Viridiplantae</taxon>
        <taxon>Chlorophyta</taxon>
        <taxon>core chlorophytes</taxon>
        <taxon>Chlorophyceae</taxon>
        <taxon>CS clade</taxon>
        <taxon>Chlamydomonadales</taxon>
        <taxon>Volvocaceae</taxon>
        <taxon>Gonium</taxon>
    </lineage>
</organism>
<feature type="compositionally biased region" description="Polar residues" evidence="2">
    <location>
        <begin position="972"/>
        <end position="986"/>
    </location>
</feature>
<evidence type="ECO:0000256" key="1">
    <source>
        <dbReference type="ARBA" id="ARBA00022581"/>
    </source>
</evidence>
<accession>A0A150GFU8</accession>
<feature type="region of interest" description="Disordered" evidence="2">
    <location>
        <begin position="846"/>
        <end position="879"/>
    </location>
</feature>
<feature type="compositionally biased region" description="Gly residues" evidence="2">
    <location>
        <begin position="928"/>
        <end position="962"/>
    </location>
</feature>
<feature type="compositionally biased region" description="Low complexity" evidence="2">
    <location>
        <begin position="1348"/>
        <end position="1371"/>
    </location>
</feature>
<evidence type="ECO:0000313" key="6">
    <source>
        <dbReference type="Proteomes" id="UP000075714"/>
    </source>
</evidence>
<keyword evidence="3" id="KW-1133">Transmembrane helix</keyword>
<feature type="compositionally biased region" description="Low complexity" evidence="2">
    <location>
        <begin position="1000"/>
        <end position="1015"/>
    </location>
</feature>
<feature type="region of interest" description="Disordered" evidence="2">
    <location>
        <begin position="374"/>
        <end position="394"/>
    </location>
</feature>
<feature type="compositionally biased region" description="Gly residues" evidence="2">
    <location>
        <begin position="522"/>
        <end position="547"/>
    </location>
</feature>
<keyword evidence="6" id="KW-1185">Reference proteome</keyword>
<evidence type="ECO:0000256" key="2">
    <source>
        <dbReference type="SAM" id="MobiDB-lite"/>
    </source>
</evidence>
<feature type="region of interest" description="Disordered" evidence="2">
    <location>
        <begin position="1332"/>
        <end position="1392"/>
    </location>
</feature>
<feature type="signal peptide" evidence="4">
    <location>
        <begin position="1"/>
        <end position="18"/>
    </location>
</feature>
<feature type="region of interest" description="Disordered" evidence="2">
    <location>
        <begin position="685"/>
        <end position="723"/>
    </location>
</feature>
<feature type="chain" id="PRO_5007562053" evidence="4">
    <location>
        <begin position="19"/>
        <end position="1392"/>
    </location>
</feature>
<comment type="caution">
    <text evidence="5">The sequence shown here is derived from an EMBL/GenBank/DDBJ whole genome shotgun (WGS) entry which is preliminary data.</text>
</comment>
<feature type="region of interest" description="Disordered" evidence="2">
    <location>
        <begin position="919"/>
        <end position="1172"/>
    </location>
</feature>
<proteinExistence type="predicted"/>
<dbReference type="EMBL" id="LSYV01000027">
    <property type="protein sequence ID" value="KXZ48694.1"/>
    <property type="molecule type" value="Genomic_DNA"/>
</dbReference>
<evidence type="ECO:0000256" key="3">
    <source>
        <dbReference type="SAM" id="Phobius"/>
    </source>
</evidence>
<feature type="compositionally biased region" description="Low complexity" evidence="2">
    <location>
        <begin position="1332"/>
        <end position="1341"/>
    </location>
</feature>
<evidence type="ECO:0000256" key="4">
    <source>
        <dbReference type="SAM" id="SignalP"/>
    </source>
</evidence>
<dbReference type="PANTHER" id="PTHR13037:SF24">
    <property type="entry name" value="POLYCOMB PROTEIN PCL-RELATED"/>
    <property type="match status" value="1"/>
</dbReference>
<feature type="compositionally biased region" description="Low complexity" evidence="2">
    <location>
        <begin position="1034"/>
        <end position="1063"/>
    </location>
</feature>
<feature type="region of interest" description="Disordered" evidence="2">
    <location>
        <begin position="621"/>
        <end position="649"/>
    </location>
</feature>
<feature type="compositionally biased region" description="Acidic residues" evidence="2">
    <location>
        <begin position="1102"/>
        <end position="1111"/>
    </location>
</feature>
<keyword evidence="3" id="KW-0812">Transmembrane</keyword>
<dbReference type="OrthoDB" id="549849at2759"/>
<feature type="compositionally biased region" description="Low complexity" evidence="2">
    <location>
        <begin position="486"/>
        <end position="520"/>
    </location>
</feature>